<evidence type="ECO:0000256" key="5">
    <source>
        <dbReference type="ARBA" id="ARBA00023002"/>
    </source>
</evidence>
<dbReference type="GO" id="GO:0050661">
    <property type="term" value="F:NADP binding"/>
    <property type="evidence" value="ECO:0007669"/>
    <property type="project" value="InterPro"/>
</dbReference>
<evidence type="ECO:0000256" key="1">
    <source>
        <dbReference type="ARBA" id="ARBA00001917"/>
    </source>
</evidence>
<dbReference type="Proteomes" id="UP000214603">
    <property type="component" value="Unassembled WGS sequence"/>
</dbReference>
<keyword evidence="3" id="KW-0288">FMN</keyword>
<comment type="caution">
    <text evidence="7">The sequence shown here is derived from an EMBL/GenBank/DDBJ whole genome shotgun (WGS) entry which is preliminary data.</text>
</comment>
<keyword evidence="2" id="KW-0285">Flavoprotein</keyword>
<name>A0A225MGM9_9BURK</name>
<protein>
    <submittedName>
        <fullName evidence="7">NADH:flavin oxidoreductase / NADH oxidase</fullName>
    </submittedName>
</protein>
<evidence type="ECO:0000259" key="6">
    <source>
        <dbReference type="Pfam" id="PF00724"/>
    </source>
</evidence>
<reference evidence="8" key="1">
    <citation type="submission" date="2017-06" db="EMBL/GenBank/DDBJ databases">
        <title>Herbaspirillum phytohormonus sp. nov., isolated from the root nodule of Robinia pseudoacacia in lead-zinc mine.</title>
        <authorList>
            <person name="Fan M."/>
            <person name="Lin Y."/>
        </authorList>
    </citation>
    <scope>NUCLEOTIDE SEQUENCE [LARGE SCALE GENOMIC DNA]</scope>
    <source>
        <strain evidence="8">SC-089</strain>
    </source>
</reference>
<dbReference type="Gene3D" id="3.20.20.70">
    <property type="entry name" value="Aldolase class I"/>
    <property type="match status" value="1"/>
</dbReference>
<sequence length="390" mass="43461">MSEEKSPRLFSPLKLRSVELRNRVVVSPMCQYMSVDGAPTDWHLVHLGKFAIGGAGLVFGEETAIEPAGRKTYDCAGLWADRHVRAYRRINDFLKEHGATPGIQLGHSGFRGSCHGALRNWEALTPENTTSECPPWTVIGPSVPRGAKPWPKIREMDRDNIAANLKRWREATLRSVDAGFQVLEIHGAHGYLIHEFLSPITNHRTDAYGGDLYGRMRFALEVTEVVREAWPLELPLFFRVSAVDGKGGVWNIEDTVALAHELKIRGVDVIDCSSGGVSGSTDMPIVPRVPGYHVDYAREVKHRCSVATMAVGLITDALQAEDILRAQSADLIALARELMWNPHWASHAAKSLGLSDPFSVLPESYGFRLRRREAEAQMPWNQVSSKRRQQ</sequence>
<accession>A0A225MGM9</accession>
<evidence type="ECO:0000256" key="3">
    <source>
        <dbReference type="ARBA" id="ARBA00022643"/>
    </source>
</evidence>
<comment type="cofactor">
    <cofactor evidence="1">
        <name>FMN</name>
        <dbReference type="ChEBI" id="CHEBI:58210"/>
    </cofactor>
</comment>
<keyword evidence="8" id="KW-1185">Reference proteome</keyword>
<keyword evidence="5" id="KW-0560">Oxidoreductase</keyword>
<dbReference type="GO" id="GO:0003959">
    <property type="term" value="F:NADPH dehydrogenase activity"/>
    <property type="evidence" value="ECO:0007669"/>
    <property type="project" value="InterPro"/>
</dbReference>
<dbReference type="SUPFAM" id="SSF51395">
    <property type="entry name" value="FMN-linked oxidoreductases"/>
    <property type="match status" value="1"/>
</dbReference>
<dbReference type="InterPro" id="IPR044152">
    <property type="entry name" value="YqjM-like"/>
</dbReference>
<gene>
    <name evidence="7" type="ORF">CEY11_12885</name>
</gene>
<evidence type="ECO:0000256" key="2">
    <source>
        <dbReference type="ARBA" id="ARBA00022630"/>
    </source>
</evidence>
<proteinExistence type="predicted"/>
<evidence type="ECO:0000313" key="8">
    <source>
        <dbReference type="Proteomes" id="UP000214603"/>
    </source>
</evidence>
<dbReference type="CDD" id="cd02932">
    <property type="entry name" value="OYE_YqiM_FMN"/>
    <property type="match status" value="1"/>
</dbReference>
<dbReference type="InterPro" id="IPR001155">
    <property type="entry name" value="OxRdtase_FMN_N"/>
</dbReference>
<dbReference type="AlphaFoldDB" id="A0A225MGM9"/>
<dbReference type="PANTHER" id="PTHR43303:SF4">
    <property type="entry name" value="NADPH DEHYDROGENASE C23G7.10C-RELATED"/>
    <property type="match status" value="1"/>
</dbReference>
<dbReference type="RefSeq" id="WP_088603811.1">
    <property type="nucleotide sequence ID" value="NZ_NJIH01000007.1"/>
</dbReference>
<evidence type="ECO:0000256" key="4">
    <source>
        <dbReference type="ARBA" id="ARBA00022857"/>
    </source>
</evidence>
<feature type="domain" description="NADH:flavin oxidoreductase/NADH oxidase N-terminal" evidence="6">
    <location>
        <begin position="9"/>
        <end position="352"/>
    </location>
</feature>
<dbReference type="InterPro" id="IPR013785">
    <property type="entry name" value="Aldolase_TIM"/>
</dbReference>
<evidence type="ECO:0000313" key="7">
    <source>
        <dbReference type="EMBL" id="OWT59080.1"/>
    </source>
</evidence>
<dbReference type="EMBL" id="NJIH01000007">
    <property type="protein sequence ID" value="OWT59080.1"/>
    <property type="molecule type" value="Genomic_DNA"/>
</dbReference>
<dbReference type="GO" id="GO:0010181">
    <property type="term" value="F:FMN binding"/>
    <property type="evidence" value="ECO:0007669"/>
    <property type="project" value="InterPro"/>
</dbReference>
<organism evidence="7 8">
    <name type="scientific">Candidimonas nitroreducens</name>
    <dbReference type="NCBI Taxonomy" id="683354"/>
    <lineage>
        <taxon>Bacteria</taxon>
        <taxon>Pseudomonadati</taxon>
        <taxon>Pseudomonadota</taxon>
        <taxon>Betaproteobacteria</taxon>
        <taxon>Burkholderiales</taxon>
        <taxon>Alcaligenaceae</taxon>
        <taxon>Candidimonas</taxon>
    </lineage>
</organism>
<dbReference type="PANTHER" id="PTHR43303">
    <property type="entry name" value="NADPH DEHYDROGENASE C23G7.10C-RELATED"/>
    <property type="match status" value="1"/>
</dbReference>
<dbReference type="OrthoDB" id="8523426at2"/>
<dbReference type="Pfam" id="PF00724">
    <property type="entry name" value="Oxidored_FMN"/>
    <property type="match status" value="1"/>
</dbReference>
<keyword evidence="4" id="KW-0521">NADP</keyword>